<dbReference type="GO" id="GO:0005886">
    <property type="term" value="C:plasma membrane"/>
    <property type="evidence" value="ECO:0007669"/>
    <property type="project" value="TreeGrafter"/>
</dbReference>
<accession>A0A914WU13</accession>
<dbReference type="Proteomes" id="UP000887566">
    <property type="component" value="Unplaced"/>
</dbReference>
<sequence>MAHRNIVARRRLPSEGTDQFTPRSTRSVEFDVVAHRQRLREAGRHHPIVSRAASGSHSSLGGSTIRPAGPNDPTTNSELCSVMTVQHRTPRRTLLDETGEERGFGPMEYGFVASDYRDVSEFIDLDGSPLQRRRFSTLSADVRSLRSSRSRVRAPYERRFVSAKHLLLDFCSRTSSHGIPHIGDSYTCIGKTFWSIVFTVCFSAFVFQTYWTMSEFFQFRTIIEMQLKFDAAPFPAATVCNLNPFKNSKLQAFEKIGQTFQLWEQAMNKGKGDSSNRPKRQVLYQPILVRCSCALTDKQCVPQRNPLQLNTSVCMCFEDVNSGDIWPCYPSTAWSETKCAKCSISNSCPLPGKDNTTADQRTTPCLCQSVSNHCLIRPPGDIRWWSPHDYTIHTAAPRPSTTTPSPETEEALGLNVSHTC</sequence>
<evidence type="ECO:0000256" key="7">
    <source>
        <dbReference type="ARBA" id="ARBA00023053"/>
    </source>
</evidence>
<keyword evidence="6 15" id="KW-1133">Transmembrane helix</keyword>
<dbReference type="AlphaFoldDB" id="A0A914WU13"/>
<keyword evidence="3 13" id="KW-0813">Transport</keyword>
<feature type="compositionally biased region" description="Low complexity" evidence="14">
    <location>
        <begin position="395"/>
        <end position="406"/>
    </location>
</feature>
<proteinExistence type="inferred from homology"/>
<feature type="compositionally biased region" description="Low complexity" evidence="14">
    <location>
        <begin position="54"/>
        <end position="63"/>
    </location>
</feature>
<evidence type="ECO:0000256" key="2">
    <source>
        <dbReference type="ARBA" id="ARBA00007193"/>
    </source>
</evidence>
<dbReference type="Pfam" id="PF00858">
    <property type="entry name" value="ASC"/>
    <property type="match status" value="1"/>
</dbReference>
<evidence type="ECO:0000256" key="8">
    <source>
        <dbReference type="ARBA" id="ARBA00023065"/>
    </source>
</evidence>
<keyword evidence="10" id="KW-0325">Glycoprotein</keyword>
<keyword evidence="11 13" id="KW-0739">Sodium transport</keyword>
<keyword evidence="16" id="KW-1185">Reference proteome</keyword>
<evidence type="ECO:0000256" key="5">
    <source>
        <dbReference type="ARBA" id="ARBA00022692"/>
    </source>
</evidence>
<protein>
    <submittedName>
        <fullName evidence="17">Uncharacterized protein</fullName>
    </submittedName>
</protein>
<comment type="similarity">
    <text evidence="2 13">Belongs to the amiloride-sensitive sodium channel (TC 1.A.6) family.</text>
</comment>
<dbReference type="PRINTS" id="PR01078">
    <property type="entry name" value="AMINACHANNEL"/>
</dbReference>
<keyword evidence="7" id="KW-0915">Sodium</keyword>
<name>A0A914WU13_9BILA</name>
<evidence type="ECO:0000256" key="6">
    <source>
        <dbReference type="ARBA" id="ARBA00022989"/>
    </source>
</evidence>
<evidence type="ECO:0000256" key="13">
    <source>
        <dbReference type="RuleBase" id="RU000679"/>
    </source>
</evidence>
<keyword evidence="12 13" id="KW-0407">Ion channel</keyword>
<dbReference type="PANTHER" id="PTHR11690">
    <property type="entry name" value="AMILORIDE-SENSITIVE SODIUM CHANNEL-RELATED"/>
    <property type="match status" value="1"/>
</dbReference>
<evidence type="ECO:0000313" key="17">
    <source>
        <dbReference type="WBParaSite" id="PSAMB.scaffold484size49626.g6206.t1"/>
    </source>
</evidence>
<evidence type="ECO:0000256" key="9">
    <source>
        <dbReference type="ARBA" id="ARBA00023136"/>
    </source>
</evidence>
<evidence type="ECO:0000256" key="10">
    <source>
        <dbReference type="ARBA" id="ARBA00023180"/>
    </source>
</evidence>
<keyword evidence="4 13" id="KW-0894">Sodium channel</keyword>
<evidence type="ECO:0000256" key="1">
    <source>
        <dbReference type="ARBA" id="ARBA00004141"/>
    </source>
</evidence>
<feature type="region of interest" description="Disordered" evidence="14">
    <location>
        <begin position="50"/>
        <end position="77"/>
    </location>
</feature>
<feature type="region of interest" description="Disordered" evidence="14">
    <location>
        <begin position="1"/>
        <end position="23"/>
    </location>
</feature>
<evidence type="ECO:0000256" key="3">
    <source>
        <dbReference type="ARBA" id="ARBA00022448"/>
    </source>
</evidence>
<dbReference type="PANTHER" id="PTHR11690:SF242">
    <property type="entry name" value="DEGENERIN UNC-8"/>
    <property type="match status" value="1"/>
</dbReference>
<dbReference type="GO" id="GO:0015280">
    <property type="term" value="F:ligand-gated sodium channel activity"/>
    <property type="evidence" value="ECO:0007669"/>
    <property type="project" value="TreeGrafter"/>
</dbReference>
<evidence type="ECO:0000313" key="16">
    <source>
        <dbReference type="Proteomes" id="UP000887566"/>
    </source>
</evidence>
<evidence type="ECO:0000256" key="4">
    <source>
        <dbReference type="ARBA" id="ARBA00022461"/>
    </source>
</evidence>
<dbReference type="WBParaSite" id="PSAMB.scaffold484size49626.g6206.t1">
    <property type="protein sequence ID" value="PSAMB.scaffold484size49626.g6206.t1"/>
    <property type="gene ID" value="PSAMB.scaffold484size49626.g6206"/>
</dbReference>
<evidence type="ECO:0000256" key="14">
    <source>
        <dbReference type="SAM" id="MobiDB-lite"/>
    </source>
</evidence>
<dbReference type="InterPro" id="IPR001873">
    <property type="entry name" value="ENaC"/>
</dbReference>
<keyword evidence="8 13" id="KW-0406">Ion transport</keyword>
<evidence type="ECO:0000256" key="12">
    <source>
        <dbReference type="ARBA" id="ARBA00023303"/>
    </source>
</evidence>
<keyword evidence="9 15" id="KW-0472">Membrane</keyword>
<feature type="compositionally biased region" description="Basic residues" evidence="14">
    <location>
        <begin position="1"/>
        <end position="11"/>
    </location>
</feature>
<comment type="subcellular location">
    <subcellularLocation>
        <location evidence="1">Membrane</location>
        <topology evidence="1">Multi-pass membrane protein</topology>
    </subcellularLocation>
</comment>
<feature type="transmembrane region" description="Helical" evidence="15">
    <location>
        <begin position="193"/>
        <end position="211"/>
    </location>
</feature>
<organism evidence="16 17">
    <name type="scientific">Plectus sambesii</name>
    <dbReference type="NCBI Taxonomy" id="2011161"/>
    <lineage>
        <taxon>Eukaryota</taxon>
        <taxon>Metazoa</taxon>
        <taxon>Ecdysozoa</taxon>
        <taxon>Nematoda</taxon>
        <taxon>Chromadorea</taxon>
        <taxon>Plectida</taxon>
        <taxon>Plectina</taxon>
        <taxon>Plectoidea</taxon>
        <taxon>Plectidae</taxon>
        <taxon>Plectus</taxon>
    </lineage>
</organism>
<keyword evidence="5 13" id="KW-0812">Transmembrane</keyword>
<evidence type="ECO:0000256" key="11">
    <source>
        <dbReference type="ARBA" id="ARBA00023201"/>
    </source>
</evidence>
<reference evidence="17" key="1">
    <citation type="submission" date="2022-11" db="UniProtKB">
        <authorList>
            <consortium name="WormBaseParasite"/>
        </authorList>
    </citation>
    <scope>IDENTIFICATION</scope>
</reference>
<evidence type="ECO:0000256" key="15">
    <source>
        <dbReference type="SAM" id="Phobius"/>
    </source>
</evidence>
<feature type="region of interest" description="Disordered" evidence="14">
    <location>
        <begin position="395"/>
        <end position="420"/>
    </location>
</feature>